<feature type="region of interest" description="C-terminal hotdog fold" evidence="12">
    <location>
        <begin position="6356"/>
        <end position="6491"/>
    </location>
</feature>
<feature type="domain" description="Ketosynthase family 3 (KS3)" evidence="15">
    <location>
        <begin position="1881"/>
        <end position="2305"/>
    </location>
</feature>
<name>C6WNW1_ACTMD</name>
<feature type="active site" description="Proton acceptor; for dehydratase activity" evidence="12">
    <location>
        <position position="4543"/>
    </location>
</feature>
<evidence type="ECO:0000259" key="15">
    <source>
        <dbReference type="PROSITE" id="PS52004"/>
    </source>
</evidence>
<dbReference type="Pfam" id="PF00109">
    <property type="entry name" value="ketoacyl-synt"/>
    <property type="match status" value="4"/>
</dbReference>
<dbReference type="PROSITE" id="PS00012">
    <property type="entry name" value="PHOSPHOPANTETHEINE"/>
    <property type="match status" value="4"/>
</dbReference>
<dbReference type="eggNOG" id="COG1028">
    <property type="taxonomic scope" value="Bacteria"/>
</dbReference>
<dbReference type="PANTHER" id="PTHR43775">
    <property type="entry name" value="FATTY ACID SYNTHASE"/>
    <property type="match status" value="1"/>
</dbReference>
<dbReference type="InterPro" id="IPR013968">
    <property type="entry name" value="PKS_KR"/>
</dbReference>
<feature type="active site" description="Proton acceptor; for dehydratase activity" evidence="12">
    <location>
        <position position="2817"/>
    </location>
</feature>
<feature type="region of interest" description="N-terminal hotdog fold" evidence="12">
    <location>
        <begin position="1046"/>
        <end position="1171"/>
    </location>
</feature>
<evidence type="ECO:0000259" key="16">
    <source>
        <dbReference type="PROSITE" id="PS52019"/>
    </source>
</evidence>
<feature type="domain" description="Ketosynthase family 3 (KS3)" evidence="15">
    <location>
        <begin position="127"/>
        <end position="551"/>
    </location>
</feature>
<evidence type="ECO:0000256" key="7">
    <source>
        <dbReference type="ARBA" id="ARBA00052442"/>
    </source>
</evidence>
<dbReference type="FunFam" id="1.10.1200.10:FF:000007">
    <property type="entry name" value="Probable polyketide synthase pks17"/>
    <property type="match status" value="4"/>
</dbReference>
<keyword evidence="6" id="KW-0012">Acyltransferase</keyword>
<dbReference type="InterPro" id="IPR049900">
    <property type="entry name" value="PKS_mFAS_DH"/>
</dbReference>
<dbReference type="InterPro" id="IPR009081">
    <property type="entry name" value="PP-bd_ACP"/>
</dbReference>
<dbReference type="Gene3D" id="3.40.47.10">
    <property type="match status" value="4"/>
</dbReference>
<reference evidence="17 18" key="1">
    <citation type="journal article" date="2009" name="Stand. Genomic Sci.">
        <title>Complete genome sequence of Actinosynnema mirum type strain (101).</title>
        <authorList>
            <person name="Land M."/>
            <person name="Lapidus A."/>
            <person name="Mayilraj S."/>
            <person name="Chen F."/>
            <person name="Copeland A."/>
            <person name="Del Rio T.G."/>
            <person name="Nolan M."/>
            <person name="Lucas S."/>
            <person name="Tice H."/>
            <person name="Cheng J.F."/>
            <person name="Chertkov O."/>
            <person name="Bruce D."/>
            <person name="Goodwin L."/>
            <person name="Pitluck S."/>
            <person name="Rohde M."/>
            <person name="Goker M."/>
            <person name="Pati A."/>
            <person name="Ivanova N."/>
            <person name="Mavromatis K."/>
            <person name="Chen A."/>
            <person name="Palaniappan K."/>
            <person name="Hauser L."/>
            <person name="Chang Y.J."/>
            <person name="Jeffries C.C."/>
            <person name="Brettin T."/>
            <person name="Detter J.C."/>
            <person name="Han C."/>
            <person name="Chain P."/>
            <person name="Tindall B.J."/>
            <person name="Bristow J."/>
            <person name="Eisen J.A."/>
            <person name="Markowitz V."/>
            <person name="Hugenholtz P."/>
            <person name="Kyrpides N.C."/>
            <person name="Klenk H.P."/>
        </authorList>
    </citation>
    <scope>NUCLEOTIDE SEQUENCE [LARGE SCALE GENOMIC DNA]</scope>
    <source>
        <strain evidence="18">ATCC 29888 / DSM 43827 / JCM 3225 / NBRC 14064 / NCIMB 13271 / NRRL B-12336 / IMRU 3971 / 101</strain>
    </source>
</reference>
<keyword evidence="2" id="KW-0597">Phosphoprotein</keyword>
<proteinExistence type="predicted"/>
<evidence type="ECO:0000256" key="13">
    <source>
        <dbReference type="SAM" id="MobiDB-lite"/>
    </source>
</evidence>
<dbReference type="KEGG" id="ami:Amir_2695"/>
<comment type="function">
    <text evidence="8">Involved in the biosynthesis of antibiotic erythromycin via the biosynthesis of its aglycone precursor, 6-deoxyerythronolide B (6-dEB).</text>
</comment>
<evidence type="ECO:0000256" key="11">
    <source>
        <dbReference type="ARBA" id="ARBA00066981"/>
    </source>
</evidence>
<dbReference type="Gene3D" id="3.40.366.10">
    <property type="entry name" value="Malonyl-Coenzyme A Acyl Carrier Protein, domain 2"/>
    <property type="match status" value="4"/>
</dbReference>
<dbReference type="PANTHER" id="PTHR43775:SF51">
    <property type="entry name" value="INACTIVE PHENOLPHTHIOCEROL SYNTHESIS POLYKETIDE SYNTHASE TYPE I PKS1-RELATED"/>
    <property type="match status" value="1"/>
</dbReference>
<dbReference type="SMART" id="SM00822">
    <property type="entry name" value="PKS_KR"/>
    <property type="match status" value="4"/>
</dbReference>
<dbReference type="InterPro" id="IPR055123">
    <property type="entry name" value="SpnB-like_Rossmann"/>
</dbReference>
<dbReference type="SMART" id="SM00823">
    <property type="entry name" value="PKS_PP"/>
    <property type="match status" value="5"/>
</dbReference>
<feature type="domain" description="Carrier" evidence="14">
    <location>
        <begin position="6956"/>
        <end position="7031"/>
    </location>
</feature>
<dbReference type="InterPro" id="IPR020841">
    <property type="entry name" value="PKS_Beta-ketoAc_synthase_dom"/>
</dbReference>
<dbReference type="eggNOG" id="COG3321">
    <property type="taxonomic scope" value="Bacteria"/>
</dbReference>
<dbReference type="RefSeq" id="WP_015801519.1">
    <property type="nucleotide sequence ID" value="NC_013093.1"/>
</dbReference>
<dbReference type="Pfam" id="PF14765">
    <property type="entry name" value="PS-DH"/>
    <property type="match status" value="4"/>
</dbReference>
<dbReference type="SUPFAM" id="SSF53901">
    <property type="entry name" value="Thiolase-like"/>
    <property type="match status" value="4"/>
</dbReference>
<feature type="domain" description="Ketosynthase family 3 (KS3)" evidence="15">
    <location>
        <begin position="5327"/>
        <end position="5751"/>
    </location>
</feature>
<dbReference type="InterPro" id="IPR049552">
    <property type="entry name" value="PKS_DH_N"/>
</dbReference>
<keyword evidence="3" id="KW-0808">Transferase</keyword>
<evidence type="ECO:0000313" key="17">
    <source>
        <dbReference type="EMBL" id="ACU36630.1"/>
    </source>
</evidence>
<comment type="pathway">
    <text evidence="9">Antibiotic biosynthesis; erythromycin biosynthesis.</text>
</comment>
<dbReference type="EMBL" id="CP001630">
    <property type="protein sequence ID" value="ACU36630.1"/>
    <property type="molecule type" value="Genomic_DNA"/>
</dbReference>
<feature type="domain" description="Carrier" evidence="14">
    <location>
        <begin position="1786"/>
        <end position="1861"/>
    </location>
</feature>
<dbReference type="InterPro" id="IPR020806">
    <property type="entry name" value="PKS_PP-bd"/>
</dbReference>
<evidence type="ECO:0000313" key="18">
    <source>
        <dbReference type="Proteomes" id="UP000002213"/>
    </source>
</evidence>
<dbReference type="InterPro" id="IPR036736">
    <property type="entry name" value="ACP-like_sf"/>
</dbReference>
<dbReference type="InterPro" id="IPR042104">
    <property type="entry name" value="PKS_dehydratase_sf"/>
</dbReference>
<dbReference type="InterPro" id="IPR016035">
    <property type="entry name" value="Acyl_Trfase/lysoPLipase"/>
</dbReference>
<dbReference type="InterPro" id="IPR014043">
    <property type="entry name" value="Acyl_transferase_dom"/>
</dbReference>
<feature type="domain" description="Carrier" evidence="14">
    <location>
        <begin position="5232"/>
        <end position="5307"/>
    </location>
</feature>
<dbReference type="InterPro" id="IPR049551">
    <property type="entry name" value="PKS_DH_C"/>
</dbReference>
<feature type="domain" description="PKS/mFAS DH" evidence="16">
    <location>
        <begin position="6215"/>
        <end position="6491"/>
    </location>
</feature>
<keyword evidence="18" id="KW-1185">Reference proteome</keyword>
<dbReference type="Pfam" id="PF21089">
    <property type="entry name" value="PKS_DH_N"/>
    <property type="match status" value="4"/>
</dbReference>
<feature type="domain" description="Carrier" evidence="14">
    <location>
        <begin position="3504"/>
        <end position="3579"/>
    </location>
</feature>
<evidence type="ECO:0000256" key="4">
    <source>
        <dbReference type="ARBA" id="ARBA00022737"/>
    </source>
</evidence>
<dbReference type="Proteomes" id="UP000002213">
    <property type="component" value="Chromosome"/>
</dbReference>
<feature type="region of interest" description="N-terminal hotdog fold" evidence="12">
    <location>
        <begin position="6215"/>
        <end position="6338"/>
    </location>
</feature>
<dbReference type="SMART" id="SM00826">
    <property type="entry name" value="PKS_DH"/>
    <property type="match status" value="4"/>
</dbReference>
<dbReference type="Pfam" id="PF02801">
    <property type="entry name" value="Ketoacyl-synt_C"/>
    <property type="match status" value="4"/>
</dbReference>
<protein>
    <recommendedName>
        <fullName evidence="11">6-deoxyerythronolide-B synthase</fullName>
        <ecNumber evidence="11">2.3.1.94</ecNumber>
    </recommendedName>
</protein>
<dbReference type="OrthoDB" id="9778690at2"/>
<dbReference type="SMART" id="SM01294">
    <property type="entry name" value="PKS_PP_betabranch"/>
    <property type="match status" value="5"/>
</dbReference>
<feature type="active site" description="Proton donor; for dehydratase activity" evidence="12">
    <location>
        <position position="4705"/>
    </location>
</feature>
<dbReference type="InterPro" id="IPR014030">
    <property type="entry name" value="Ketoacyl_synth_N"/>
</dbReference>
<feature type="region of interest" description="C-terminal hotdog fold" evidence="12">
    <location>
        <begin position="4646"/>
        <end position="4782"/>
    </location>
</feature>
<sequence>MSQPENAEPATTAAPLARLAGLPPAEQERVLLGVVHEQVVAVLKAALPDAPDRVAPERPFKELGFDSLAAVDLHRRLSAATGLELPVTLVFDHPTPLAVARLARRLALGERAVPVVREPVARRERDDEPIAVVGIGCRYPGGSDTPEKLWDVVAGGRHVISDFPEDRGWDLDALFDPEPGKPGKSYVRKGGFLTEAAEFDAAFFGISPREALAMDPQQRLVLETAWEALEHAGVDPLSLRGSRTGVYIGVEPQEYGPRLHQAPEGLDGYLLTGNAPSVVSGRLAYSLGLEGPTVSIDTACSGSLVALHLAVRALRDGDCTAALAGGVAVMVHPGAFTAFSTQRGLAPDGVCKPFAAAADGTGWAEGVGVVVLERLSDALRAGHRVLGVIKGTAVNQDGASNGLTAPSGPAQQRVILQALADAGLSTSDVDTVEAHGTGTRLGDPIEAQALLATYGQDRETPLWLGSIKSNIGHSQAAAGVAGLIKVVYAMRERVLPRTLHVDAPSPHVDWSAGDIELLTEQRPWDSPDRPRRAGISSFGVSGTNAHVVIEEPPAAPPVAPAKPVKAAKATRKSQKAKAAAPVPVPLLLSGRGEAALRGQATRLAEFLAGDAAATPDLVDTAHELALRRAALEHRAVLHATDRADALRGLAALAAGQDAPGLVRGAATAGPTAFLFTGQGSQRLSAGRELYRAHPAFAKALDAACGWLDLQLDRPLGEVMFAEPGTEAAALLDRTAYAQSALFALETALYRLVESWGLRPDYVAGHSLGGITAAHVAGVLSLEDAALLVGARGRLMQALPEGGAMVSVRAPESEVLPLLEGREAEVRVAAVNGPAATVISGVETAVLEVAGVLADRGVKTKRLTVSHAFHSPLMEPALADFRRVAEVMTYSAPTIPVVSDVTGELATAEQLRSPEYWVDHVRQAVRFRDVVAELAARGVATFLELGPDAVLTAMAQDCVAEIDTDTDTDFAFAALLRRDRDEVAEVRAAVALAHTRGQSVRWAELLPQGSGARVDLPRYAFQRERYWLTGGSSAGGAVELGQLAADHPLVGAVVGLAGGDRVVLTGRVSPRTHPWLADHVISGSVLLPGTAFVELAVRAGDEVGCAVLEELTLEAPLVLPERGGVVLQVVVDAPDDGGRRTVAVHSRPEHAPEDAGWTRHAGGVLSAQAPEPGERLETWPPRDAEPVDASTAYADLAALGYGYGPVFQGLRKAWRRGTGPSAEVYAEVALPESVAASAASFGLHPALLDAALHAVDVAGTAPGDPGEVRVPFAWNDVVLHATGASAVRVRISPAGSDAVSLTITDPAGAPVAAVGSFVSRAVTAEQLAAARREHHESLLRQEWVSRPVPAGQVRPAAVLGAGHADLAALGAALTSGATVPETVVYHVPVSTGDVLVDVRAALDSVLTVVRQWLADERFGPSRLVVVTRGVRDADLAHTPVWGLVRAAQAENPDRFTLVDLDDAPESAAQLLPAVATGEPELSVRDGKVSVPRLARVPVEEPAADPWAGEGTTLVTGGTGGLGALVAKHLATRGARRLVLTSRRGPDAPGAADLVAELADLGATARVVACDVADRAAVADLLAGITDLTAVVHTAGVVADGTVGALTAERVDEVLRPKADAAWHLHELTRGRDLTAFVLYSSLAALLDNPGQGNYAAANLFLNALAERRRAEGLPATALTWGLWLGESGMGSVLDTTALHRIEASGMPGLTPEENLALLDAALTTTEPVLAPVRLDPTALRARPDGVPALLRVLAPTAARRAAGGAAQSGGDSLGARLAELPEADRDRVLLDLVRAHVAAVLGHGGGDAIEPKRAFSEIGFDSLAAVELRNRLTTATGLRLPATLVFDYPTPLALVGHLKDKALGDRAAAAPVQRATATAVDDEPIAVVGMSCRFPGGVTTPEELWRLVADGVDGISRFPDDRGWDVDSLYDPEPGKPGRTYSVEGGFLDDALDFDAEFFGISPREATAMDPQQRLLLETAWEALERAGIDPTSLKGSPTGVFAGIMYHDYALRLKDIPEDLAGYLGNGSLASVASGRVSYVLGLEGPAVSVDTACSSSLVSIHLAAQALRGGECSLALAGGVTVMATPDTFLDFSLQRGLAADGRSKSFSADADGTAWGEGVGVLVLERLSDARRNGHEVLAVVKGSAINQDGASNGLTAPNGPSQQRVIRAALSMAGLSHTEVDAVEAHGTGTRLGDPIEAQALLATYGQDRTEPLWLGSIKSNVGHTQAAAGVAGVIKMVMAMREGVLPRTLHVGERTPQVDWSEGAVELLTQARPWPETGRPRRAGVSSFGISGTNAHVVLEQAPAAEPVAPVEPVEPQSAESQPVEQRPSGLVPWVLSARTGDALREQAARLREHVGSASPRDVGWSLATTRAALERRAVVVGEDAGQLGAGLSALASGEAAASVVDGEALSDPRVVFVFPGQGSQWAGMAVELLDSSPVFAERMRECAAALSPHVDWNLVDVVRDAPGTPPLNRVDVLQPVLWAITVSLAELWKHHGVRPDAVVGHSQGEIAAAVVSGALSLQDGAAIVALRSVLIGEELSGRSGMLSIQLPLDEVLPRLRGGLTIGALNGARSVVVSGDPENLAALQAELTAEGVRARPVKIDYASHSPHVEVIRERLLAVIADVAPRAATTPFCSTVTGGFLDGATLDADYWYSNLREKVDFVGATRALLGSGHTVFVECSPHPVLPSAVQETADEDDREVVTVPTLRREDGGPRRLLLSLAQAWTRGVDVDWTTLLTGPAAPRRVALPTYAFQHRRFWLDATDGPGDVSSAGLGATGHPLLGATTTTAGNDGVLLTGRLALDTHPWLADHAASGVVLLPGTAFVELAVRAGDQVGCDRVDELTLEAPLVLPARGGTVLQVAVGAPDATGRRAVSVHSRPEDADSSWTRHASGFLDHAPRTSPERLTAWPPPGAAKLDVDALYAELAAGGYAYGPVFRAVRAAWRQGDVVFAEVALPEHADAAGFGLHPALLDAALHATGAREGGAEDGLIDLPFAWTGVTLHASGATGLRVRLTPEGGGAVSLLLADPTGAPVATVDALVTRPIPAEALTGGSGQDSLYRVDWTPVPAAGPVTGQVVVLDGPDLSALEQVPDWVVLPVSGQAARSTVDDVLSVLREWIADERFAAARLALVTTGGVPAAGHAVDPVVAPVWGLVRAAQAENPDRFALLDLDVALSDSPENLAGAVTTPLGLGEPEVAVRGDALLVPRLARATDRPRAPFAWTAEDTVLITGGTGGLGALLAGHLAGQGVRQLVLTSRRGPDAPGATELVARLADLGATARVVACDVADRDSVAELLADVDGLTAVVHTAGALADGLVSAMTPEQVDAVWLPKAEGARNLHELTSDLRAFVVFSSAAGVVDGTGQGNYAAANTYLDALVEQRRATGLPGTSIAWGLWEHRSGMTGHLTEGDLARMARSGVRGLPAAEGLALFDAALALDAPLLVPVRLDLAALRTRGEELPRLFHGLVRPTRRAATAAGADRTPRDELLGLSAEDRGRVLLDLVRSHVAAVLGHGSGAEIEPRRAFGELGFDSLAAVELRNRLTTATGLRLPATLVFDHPTPVALVAHLSESLGGAAPSAPTPVAATRADDGDPIAIVAMGCRYPGDVTTPEELWKLVADGVDAIGGFPVDRGWDTDGIYDPEPGKPGRTYVREGGFLNDALGFDAGFFGISPREALAMDPQQRLLLETAWEVIERAGIDPTSLKGTPTGVFAGVMYHDYGSRLKEVPEDLAGYLGNGSIASVLSGRVSYVLGLEGPAVSVDTACSSSLVTIHLAAQALRAGECSLALAGGVTVMSAPDTFVDFSLQRGLARNGRSKSFSSDADGTGWGEGVGLVLLERLSDARRNGHEVLAVLRGSAVNQDGASNGLTAPNGPSQQRVIRAALANAGLSHTEVDAVEAHGTGTPLGDPIEAQALLATYGQDREIPLLLGSIKSNFGHTQAAAGVAGVIKMVMAMREGQVPATLHVSERTDQVDWSEGAVELLTEARPWPETGRPRRAGVSSFGISGTNAHIVLEQAPEPATRAVPAPEAVAPEAIEPDAAVPTGALLPLPVSGRGADAVRAQAGLLAAHLAAHPDLAPLDVAHSLVTTRAALEQRAVVVGEDLERLTAGLSALASGEAAASVVDGEVLSDPRVVFVFPGQGSQWVGMAAELLDASPVFAARMAECAQALSEFVDWDLIAVARGDEDAPSLERVDVVQPVLWAMMVSLAELWRANGVRPDAVVGHSQGEIAAAVASGALSTRDGAAIVALRSLAIAEDLAGKGGMLSVQLPVDEVRPRLAEGLSIAVVNGARSVVVSGDPAGLDALQAELRAEGARAKRVPVDYASHSAHVESIRERLLDVLADLSPRTSTTPFCSTVTAEFTDTTTLDAGYWYTNLRETVDFVGATRTLLAGGHAVFVECSPHAVLTSAVLETAEEDGREVAAIGSLRRDDGGPRRVLLSLAQAWTRGVDVDWTGLLADRATAAGATPRRIALPTYAFQHRRYWLDATSATGDVTSAGLAATAHPLLGATIAVAGADEVLLTGRLAADTHPWLAHHAFAGTTLLPGTAFVELAIRAGDQVGCDRVDELTLEAPLALPERGGVHVQLRIGDPDRDGGRELTVHSRAEGSEAPWTRHATGRLIRSETTPDFDLVAWPPPGAQPVDLAGAYPALDAQGYGYGPAFQGLRAAWRLGDEVFAEVELPEDVDPAGYGLHPALLDAALHPVLVVESGEDKSPQLPFSWTGVSLFAEGARALRVRLTPTGGDGLAIRVADQAGAPVAQVADLLSREVVVPSAGVPDALFRIDWTKVEAAPTTGKLLVLGDALGKYVPKVPDLASIGADVPEWVVLPIGSADTSRSAVDLALATAQEWLADDRFASSRLVVLTRGGAAVGDVPVDPAVTAVHGLIRAAAAENPDRFALVDTDGWPVHWDGLLAALGSGEPEVAVRGDDLLAPRLVRATPEGPAFAWTAEDTVLVTGGTGGLGAVLARHLVERGVRQLVLTSRRGPDAPGATELVAELADLGATARVVACDVADRDSVAELLAGVDGLTAVVHTAAVLDDGLVTGLTPERLDAAWNPKAEGARHLHELTGDLRAFVLFSSAAGVYDGAAQGNYAAANTYVDGLAQARRAAGLPGVSLAWGFWSQRSGMTDHLSDVDLARMGRSGVTGLSTEEGLALFDASLASAEPLLVPMRLDLAALRERDALPALLKSLVRKQVRRSGVTGEEDGGSALTRRLRALPPADRTRVVLDLVRSHVAAVLGHDGAASVDPRRAFRDLGFDSLAAVELRNRLVAATGLRLPATLVFDHPNPELLAALLETELVGDAEPAADLPVAPTRAVDDDPIAVVGIGCRFPGDVTTPEDLWRLLDGGVDAISAFPTDRGWDLDALFDPEPGKVGKSCSLEGGFLHDAADFDAGFFGISPREALATDPQQRLLLETAWEALERAGIDPVSLRGSATGVFAGVMYNDYATRLRSVPEDLAGYVGNGSLGSVASGRVSYVLGLEGPAVSVDTACSSSLVSLHLAAQALRAGECSLALAGGVSVMATPDTFVDFSLQRGLAPGGRAKSFSADADGTAMSEGVGMLVLERLSDARANGHEVLAVLRGSAVNQDGASNGLTAPNGPSQQRVMRSALSVAGLRPSEVDAVEAHGTGTVLGDPIEAQAVIATYGQDRAEPLWLGSIKSNIGHTQAAAGVAGVIKMIMAIRAGVLPRTLHADQRTDRVDWSGGAVELLTESRPWPETDHPRRAGVSSFGISGTNAHVIVEQAPTAPASTPSGQDAPTRATPAPIVLAAADEGALRAQAENLLALLADGVDRTDLAHATATTRAALEHRAAIVPGDPAEVLKSLEALATTGSGPGVVRGARSTGALALLFTGQGAQRAGMGRELRAAWPVFAEAFDEACALLDAELDTPLAQVLDGDDPDLVQQTRYSQPALFAFEVALHRLLQSWGVRADLLAGHSIGELAAAHVAGVFSLADAARLVAARGRLMQSMRPDGGMVSVLATEERVRADLVGLAGRVDVAAVNGPASTVVSGDADALADLVATWKAEGLKTRALAVSHAFHSPHTDEVLGAFREVATTIAYAEPTTPVVSTLTGRLAEPGELTDPEYWVRHVRGAVRFHDAVRELESRGATTFLEVGPDAVLTALGRDCLLDEAAALLTATQRADHPETTALAAAVGALFVRGANPDWAALFAGSGARPVDLPTYPFQRRRYWLDATVGGVGSGAGHPLAGEVITTAEGDGVLLTGRLSPRTHAWLADHTVSGEVLLPGTAFVELAVQAGDQVGCGRVEELTLQSPLVLPERGGVVLQVAVGGPDESGRRTVTAHSRPDAEGAQWTRHATGSLVPDTTIATTDADLTGEPGRWAPPDATELDLTGHYAELAARGYGYGPAFQGLRAAWRRGEEVFAEVALPEEVDASGYGLHPALLDATLHTAELLEDGPGELTVPFAWKDVVLRATGASALRVRLTRTGPTAYSVALADPDGAPVAEVGSLAVRPLPAAEGPSVGDALFRLDWTPVLGAADTPARLAVLGAPGRFPAEVAYPDLDAVAAAGPQGPDSVLVPLRTTGDDPAAAGRAAVEGLLPVLRRWAEDERFAGKRLVVVTTGAVSVDGEDSPGLAHAALWGLLRSAQVEHPDLVGVVDVDGDPASDLALPAALTAGEPQLAVRGGRAFVPRLVRAGLPATAPDFGTGPVLVTGGLSGVGATVARHLVTARGVTELLLTSRRGQDAPGAAELVAELTGLGASVEVAACDVADRDAVAALLEGRELSAVVHSAGVVDDALLSGLTPEQVAAVWRPKAEAAWRLHELTRGHDLTAFVLFSSLVSVVGGAGQSAYAAANGFLDALAAHRRSLGLPATSVAWGLWTGVGSAMTGELGERDLRRMASSGVLGLRPAEGLALLDAAVASDRADLVAARLDLAAVRQASGAVPPVFRALVRGAVRRVAGTGAPTSGPSVAEQVAALPPARRRDHLVELVRGLVAGVLGHDGAHAVDAGKGFLELGFDSLAAVELRNRVAEVVGVRLSATLVYDHPTPAAVAELLLSELGGAEESAPSLEAELARLETALETAAPDEEERVRVESRLRALVARWSGAGGAVAEAADVLDAVTADELFDILDEELEATD</sequence>
<evidence type="ECO:0000256" key="1">
    <source>
        <dbReference type="ARBA" id="ARBA00022450"/>
    </source>
</evidence>
<evidence type="ECO:0000256" key="9">
    <source>
        <dbReference type="ARBA" id="ARBA00060622"/>
    </source>
</evidence>
<comment type="subunit">
    <text evidence="10">Homodimer. Erythronolide synthase is composed of EryAI, EryAII and EryAIII multimodular (2 modules) polypeptides each coding for a functional synthase subunit which participates in 2 of the six FAS-like elongation steps required for formation of the polyketide. Module 1, 2, 3, 4, 5, and 6 participating in biosynthesis steps 1, 2, 3, 4, 5, and 6, respectively.</text>
</comment>
<dbReference type="GO" id="GO:0031177">
    <property type="term" value="F:phosphopantetheine binding"/>
    <property type="evidence" value="ECO:0007669"/>
    <property type="project" value="InterPro"/>
</dbReference>
<dbReference type="GO" id="GO:0004315">
    <property type="term" value="F:3-oxoacyl-[acyl-carrier-protein] synthase activity"/>
    <property type="evidence" value="ECO:0007669"/>
    <property type="project" value="InterPro"/>
</dbReference>
<feature type="region of interest" description="C-terminal hotdog fold" evidence="12">
    <location>
        <begin position="2920"/>
        <end position="3057"/>
    </location>
</feature>
<dbReference type="InterPro" id="IPR057326">
    <property type="entry name" value="KR_dom"/>
</dbReference>
<feature type="region of interest" description="N-terminal hotdog fold" evidence="12">
    <location>
        <begin position="4511"/>
        <end position="4634"/>
    </location>
</feature>
<dbReference type="STRING" id="446462.Amir_2695"/>
<dbReference type="Pfam" id="PF00550">
    <property type="entry name" value="PP-binding"/>
    <property type="match status" value="5"/>
</dbReference>
<dbReference type="PROSITE" id="PS52004">
    <property type="entry name" value="KS3_2"/>
    <property type="match status" value="4"/>
</dbReference>
<evidence type="ECO:0000256" key="3">
    <source>
        <dbReference type="ARBA" id="ARBA00022679"/>
    </source>
</evidence>
<dbReference type="InterPro" id="IPR036291">
    <property type="entry name" value="NAD(P)-bd_dom_sf"/>
</dbReference>
<feature type="region of interest" description="N-terminal hotdog fold" evidence="12">
    <location>
        <begin position="2785"/>
        <end position="2908"/>
    </location>
</feature>
<dbReference type="Pfam" id="PF00698">
    <property type="entry name" value="Acyl_transf_1"/>
    <property type="match status" value="4"/>
</dbReference>
<keyword evidence="4" id="KW-0677">Repeat</keyword>
<dbReference type="PROSITE" id="PS00606">
    <property type="entry name" value="KS3_1"/>
    <property type="match status" value="3"/>
</dbReference>
<evidence type="ECO:0000256" key="2">
    <source>
        <dbReference type="ARBA" id="ARBA00022553"/>
    </source>
</evidence>
<dbReference type="InterPro" id="IPR032821">
    <property type="entry name" value="PKS_assoc"/>
</dbReference>
<dbReference type="InterPro" id="IPR050091">
    <property type="entry name" value="PKS_NRPS_Biosynth_Enz"/>
</dbReference>
<evidence type="ECO:0000256" key="12">
    <source>
        <dbReference type="PROSITE-ProRule" id="PRU01363"/>
    </source>
</evidence>
<dbReference type="EC" id="2.3.1.94" evidence="11"/>
<dbReference type="GO" id="GO:0004312">
    <property type="term" value="F:fatty acid synthase activity"/>
    <property type="evidence" value="ECO:0007669"/>
    <property type="project" value="TreeGrafter"/>
</dbReference>
<feature type="region of interest" description="Disordered" evidence="13">
    <location>
        <begin position="2310"/>
        <end position="2332"/>
    </location>
</feature>
<dbReference type="Pfam" id="PF08659">
    <property type="entry name" value="KR"/>
    <property type="match status" value="4"/>
</dbReference>
<feature type="active site" description="Proton donor; for dehydratase activity" evidence="12">
    <location>
        <position position="6415"/>
    </location>
</feature>
<organism evidence="17 18">
    <name type="scientific">Actinosynnema mirum (strain ATCC 29888 / DSM 43827 / JCM 3225 / NBRC 14064 / NCIMB 13271 / NRRL B-12336 / IMRU 3971 / 101)</name>
    <dbReference type="NCBI Taxonomy" id="446462"/>
    <lineage>
        <taxon>Bacteria</taxon>
        <taxon>Bacillati</taxon>
        <taxon>Actinomycetota</taxon>
        <taxon>Actinomycetes</taxon>
        <taxon>Pseudonocardiales</taxon>
        <taxon>Pseudonocardiaceae</taxon>
        <taxon>Actinosynnema</taxon>
    </lineage>
</organism>
<dbReference type="FunFam" id="3.40.47.10:FF:000019">
    <property type="entry name" value="Polyketide synthase type I"/>
    <property type="match status" value="4"/>
</dbReference>
<keyword evidence="5" id="KW-0511">Multifunctional enzyme</keyword>
<dbReference type="SUPFAM" id="SSF55048">
    <property type="entry name" value="Probable ACP-binding domain of malonyl-CoA ACP transacylase"/>
    <property type="match status" value="4"/>
</dbReference>
<dbReference type="FunFam" id="3.40.366.10:FF:000002">
    <property type="entry name" value="Probable polyketide synthase 2"/>
    <property type="match status" value="3"/>
</dbReference>
<feature type="domain" description="PKS/mFAS DH" evidence="16">
    <location>
        <begin position="2785"/>
        <end position="3057"/>
    </location>
</feature>
<feature type="region of interest" description="C-terminal hotdog fold" evidence="12">
    <location>
        <begin position="1183"/>
        <end position="1327"/>
    </location>
</feature>
<dbReference type="SMART" id="SM00827">
    <property type="entry name" value="PKS_AT"/>
    <property type="match status" value="4"/>
</dbReference>
<dbReference type="Gene3D" id="3.40.50.720">
    <property type="entry name" value="NAD(P)-binding Rossmann-like Domain"/>
    <property type="match status" value="4"/>
</dbReference>
<feature type="domain" description="Carrier" evidence="14">
    <location>
        <begin position="29"/>
        <end position="107"/>
    </location>
</feature>
<feature type="active site" description="Proton donor; for dehydratase activity" evidence="12">
    <location>
        <position position="1248"/>
    </location>
</feature>
<feature type="active site" description="Proton acceptor; for dehydratase activity" evidence="12">
    <location>
        <position position="1078"/>
    </location>
</feature>
<feature type="compositionally biased region" description="Low complexity" evidence="13">
    <location>
        <begin position="2310"/>
        <end position="2325"/>
    </location>
</feature>
<dbReference type="Pfam" id="PF16197">
    <property type="entry name" value="KAsynt_C_assoc"/>
    <property type="match status" value="4"/>
</dbReference>
<dbReference type="Gene3D" id="1.10.1200.10">
    <property type="entry name" value="ACP-like"/>
    <property type="match status" value="5"/>
</dbReference>
<keyword evidence="1" id="KW-0596">Phosphopantetheine</keyword>
<feature type="domain" description="PKS/mFAS DH" evidence="16">
    <location>
        <begin position="4511"/>
        <end position="4782"/>
    </location>
</feature>
<dbReference type="InterPro" id="IPR016036">
    <property type="entry name" value="Malonyl_transacylase_ACP-bd"/>
</dbReference>
<dbReference type="Pfam" id="PF22953">
    <property type="entry name" value="SpnB_Rossmann"/>
    <property type="match status" value="4"/>
</dbReference>
<feature type="domain" description="Ketosynthase family 3 (KS3)" evidence="15">
    <location>
        <begin position="3598"/>
        <end position="4022"/>
    </location>
</feature>
<evidence type="ECO:0000256" key="8">
    <source>
        <dbReference type="ARBA" id="ARBA00060158"/>
    </source>
</evidence>
<dbReference type="PROSITE" id="PS52019">
    <property type="entry name" value="PKS_MFAS_DH"/>
    <property type="match status" value="4"/>
</dbReference>
<dbReference type="Gene3D" id="3.30.70.3290">
    <property type="match status" value="4"/>
</dbReference>
<dbReference type="InterPro" id="IPR016039">
    <property type="entry name" value="Thiolase-like"/>
</dbReference>
<dbReference type="GO" id="GO:0047879">
    <property type="term" value="F:erythronolide synthase activity"/>
    <property type="evidence" value="ECO:0007669"/>
    <property type="project" value="UniProtKB-EC"/>
</dbReference>
<evidence type="ECO:0000256" key="6">
    <source>
        <dbReference type="ARBA" id="ARBA00023315"/>
    </source>
</evidence>
<dbReference type="CDD" id="cd00833">
    <property type="entry name" value="PKS"/>
    <property type="match status" value="4"/>
</dbReference>
<dbReference type="InterPro" id="IPR020807">
    <property type="entry name" value="PKS_DH"/>
</dbReference>
<evidence type="ECO:0000256" key="10">
    <source>
        <dbReference type="ARBA" id="ARBA00063272"/>
    </source>
</evidence>
<gene>
    <name evidence="17" type="ordered locus">Amir_2695</name>
</gene>
<evidence type="ECO:0000256" key="5">
    <source>
        <dbReference type="ARBA" id="ARBA00023268"/>
    </source>
</evidence>
<dbReference type="HOGENOM" id="CLU_000022_58_3_11"/>
<dbReference type="InterPro" id="IPR014031">
    <property type="entry name" value="Ketoacyl_synth_C"/>
</dbReference>
<dbReference type="GO" id="GO:0006633">
    <property type="term" value="P:fatty acid biosynthetic process"/>
    <property type="evidence" value="ECO:0007669"/>
    <property type="project" value="InterPro"/>
</dbReference>
<dbReference type="SUPFAM" id="SSF47336">
    <property type="entry name" value="ACP-like"/>
    <property type="match status" value="5"/>
</dbReference>
<comment type="catalytic activity">
    <reaction evidence="7">
        <text>6 (S)-methylmalonyl-CoA + propanoyl-CoA + 6 NADPH + 12 H(+) = 6-deoxyerythronolide B + 6 CO2 + 6 NADP(+) + 7 CoA + H2O</text>
        <dbReference type="Rhea" id="RHEA:23068"/>
        <dbReference type="ChEBI" id="CHEBI:15377"/>
        <dbReference type="ChEBI" id="CHEBI:15378"/>
        <dbReference type="ChEBI" id="CHEBI:16089"/>
        <dbReference type="ChEBI" id="CHEBI:16526"/>
        <dbReference type="ChEBI" id="CHEBI:57287"/>
        <dbReference type="ChEBI" id="CHEBI:57327"/>
        <dbReference type="ChEBI" id="CHEBI:57392"/>
        <dbReference type="ChEBI" id="CHEBI:57783"/>
        <dbReference type="ChEBI" id="CHEBI:58349"/>
        <dbReference type="EC" id="2.3.1.94"/>
    </reaction>
</comment>
<dbReference type="InterPro" id="IPR018201">
    <property type="entry name" value="Ketoacyl_synth_AS"/>
</dbReference>
<dbReference type="InterPro" id="IPR006162">
    <property type="entry name" value="Ppantetheine_attach_site"/>
</dbReference>
<feature type="active site" description="Proton acceptor; for dehydratase activity" evidence="12">
    <location>
        <position position="6247"/>
    </location>
</feature>
<dbReference type="SUPFAM" id="SSF51735">
    <property type="entry name" value="NAD(P)-binding Rossmann-fold domains"/>
    <property type="match status" value="8"/>
</dbReference>
<dbReference type="InterPro" id="IPR001227">
    <property type="entry name" value="Ac_transferase_dom_sf"/>
</dbReference>
<dbReference type="Gene3D" id="3.10.129.110">
    <property type="entry name" value="Polyketide synthase dehydratase"/>
    <property type="match status" value="4"/>
</dbReference>
<feature type="active site" description="Proton donor; for dehydratase activity" evidence="12">
    <location>
        <position position="2979"/>
    </location>
</feature>
<dbReference type="SUPFAM" id="SSF52151">
    <property type="entry name" value="FabD/lysophospholipase-like"/>
    <property type="match status" value="4"/>
</dbReference>
<dbReference type="PROSITE" id="PS50075">
    <property type="entry name" value="CARRIER"/>
    <property type="match status" value="5"/>
</dbReference>
<accession>C6WNW1</accession>
<evidence type="ECO:0000259" key="14">
    <source>
        <dbReference type="PROSITE" id="PS50075"/>
    </source>
</evidence>
<dbReference type="CDD" id="cd08956">
    <property type="entry name" value="KR_3_FAS_SDR_x"/>
    <property type="match status" value="4"/>
</dbReference>
<dbReference type="SMART" id="SM00825">
    <property type="entry name" value="PKS_KS"/>
    <property type="match status" value="4"/>
</dbReference>
<feature type="domain" description="PKS/mFAS DH" evidence="16">
    <location>
        <begin position="1046"/>
        <end position="1327"/>
    </location>
</feature>